<evidence type="ECO:0000313" key="1">
    <source>
        <dbReference type="EMBL" id="RNM31000.1"/>
    </source>
</evidence>
<evidence type="ECO:0000313" key="2">
    <source>
        <dbReference type="Proteomes" id="UP000276568"/>
    </source>
</evidence>
<gene>
    <name evidence="1" type="ORF">EDX97_00020</name>
</gene>
<proteinExistence type="predicted"/>
<reference evidence="1 2" key="1">
    <citation type="submission" date="2018-11" db="EMBL/GenBank/DDBJ databases">
        <title>Clostridium sp. nov., a member of the family Erysipelotrichaceae isolated from pig faeces.</title>
        <authorList>
            <person name="Chang Y.-H."/>
        </authorList>
    </citation>
    <scope>NUCLEOTIDE SEQUENCE [LARGE SCALE GENOMIC DNA]</scope>
    <source>
        <strain evidence="1 2">YH-panp20</strain>
    </source>
</reference>
<dbReference type="OrthoDB" id="2289258at2"/>
<dbReference type="EMBL" id="RJQC01000001">
    <property type="protein sequence ID" value="RNM31000.1"/>
    <property type="molecule type" value="Genomic_DNA"/>
</dbReference>
<dbReference type="RefSeq" id="WP_128519181.1">
    <property type="nucleotide sequence ID" value="NZ_RJQC01000001.1"/>
</dbReference>
<dbReference type="AlphaFoldDB" id="A0A3N0I3D5"/>
<name>A0A3N0I3D5_9FIRM</name>
<dbReference type="Proteomes" id="UP000276568">
    <property type="component" value="Unassembled WGS sequence"/>
</dbReference>
<accession>A0A3N0I3D5</accession>
<protein>
    <submittedName>
        <fullName evidence="1">Uncharacterized protein</fullName>
    </submittedName>
</protein>
<organism evidence="1 2">
    <name type="scientific">Absicoccus porci</name>
    <dbReference type="NCBI Taxonomy" id="2486576"/>
    <lineage>
        <taxon>Bacteria</taxon>
        <taxon>Bacillati</taxon>
        <taxon>Bacillota</taxon>
        <taxon>Erysipelotrichia</taxon>
        <taxon>Erysipelotrichales</taxon>
        <taxon>Erysipelotrichaceae</taxon>
        <taxon>Absicoccus</taxon>
    </lineage>
</organism>
<keyword evidence="2" id="KW-1185">Reference proteome</keyword>
<sequence>MIELFARTEYILKNDDALTPIHLDDSVSSLSAILLNNSYYEALLQGRDIIDGLSILKPS</sequence>
<comment type="caution">
    <text evidence="1">The sequence shown here is derived from an EMBL/GenBank/DDBJ whole genome shotgun (WGS) entry which is preliminary data.</text>
</comment>